<gene>
    <name evidence="3" type="ordered locus">AAur_4056</name>
</gene>
<accession>A1RBW2</accession>
<keyword evidence="1" id="KW-0472">Membrane</keyword>
<protein>
    <recommendedName>
        <fullName evidence="2">CBU-0592-like domain-containing protein</fullName>
    </recommendedName>
</protein>
<proteinExistence type="predicted"/>
<evidence type="ECO:0000256" key="1">
    <source>
        <dbReference type="SAM" id="Phobius"/>
    </source>
</evidence>
<organism evidence="3 4">
    <name type="scientific">Paenarthrobacter aurescens (strain TC1)</name>
    <dbReference type="NCBI Taxonomy" id="290340"/>
    <lineage>
        <taxon>Bacteria</taxon>
        <taxon>Bacillati</taxon>
        <taxon>Actinomycetota</taxon>
        <taxon>Actinomycetes</taxon>
        <taxon>Micrococcales</taxon>
        <taxon>Micrococcaceae</taxon>
        <taxon>Paenarthrobacter</taxon>
    </lineage>
</organism>
<dbReference type="OrthoDB" id="3256397at2"/>
<dbReference type="EMBL" id="CP000474">
    <property type="protein sequence ID" value="ABM08159.1"/>
    <property type="molecule type" value="Genomic_DNA"/>
</dbReference>
<dbReference type="NCBIfam" id="NF047864">
    <property type="entry name" value="CBU_0592_membra"/>
    <property type="match status" value="1"/>
</dbReference>
<sequence length="159" mass="16893">MTSSLNIDSKARFCLATPTIESSPQPGPDATRRLYPGAKKRERTPMELLFEIAGWAGAVAMLGGYMAVSMGWLQAGSTFQTVNLFGSCAFIINGTLHGAWPSVVTNVAWFLISAVALLRMRAKQRPVQVVAQAHESPSLGPDTAAQVIVTATRPATSCA</sequence>
<dbReference type="eggNOG" id="ENOG50339N0">
    <property type="taxonomic scope" value="Bacteria"/>
</dbReference>
<evidence type="ECO:0000313" key="4">
    <source>
        <dbReference type="Proteomes" id="UP000000637"/>
    </source>
</evidence>
<dbReference type="KEGG" id="aau:AAur_4056"/>
<feature type="transmembrane region" description="Helical" evidence="1">
    <location>
        <begin position="99"/>
        <end position="118"/>
    </location>
</feature>
<dbReference type="AlphaFoldDB" id="A1RBW2"/>
<keyword evidence="1" id="KW-1133">Transmembrane helix</keyword>
<dbReference type="Pfam" id="PF26604">
    <property type="entry name" value="CBU_0592"/>
    <property type="match status" value="1"/>
</dbReference>
<dbReference type="HOGENOM" id="CLU_1657217_0_0_11"/>
<reference evidence="3 4" key="1">
    <citation type="journal article" date="2006" name="PLoS Genet.">
        <title>Secrets of soil survival revealed by the genome sequence of Arthrobacter aurescens TC1.</title>
        <authorList>
            <person name="Mongodin E.F."/>
            <person name="Shapir N."/>
            <person name="Daugherty S.C."/>
            <person name="DeBoy R.T."/>
            <person name="Emerson J.B."/>
            <person name="Shvartzbeyn A."/>
            <person name="Radune D."/>
            <person name="Vamathevan J."/>
            <person name="Riggs F."/>
            <person name="Grinberg V."/>
            <person name="Khouri H."/>
            <person name="Wackett L.P."/>
            <person name="Nelson K.E."/>
            <person name="Sadowsky M.J."/>
        </authorList>
    </citation>
    <scope>NUCLEOTIDE SEQUENCE [LARGE SCALE GENOMIC DNA]</scope>
    <source>
        <strain evidence="3 4">TC1</strain>
    </source>
</reference>
<dbReference type="STRING" id="290340.AAur_4056"/>
<dbReference type="InterPro" id="IPR058058">
    <property type="entry name" value="CBU_0592-like"/>
</dbReference>
<keyword evidence="4" id="KW-1185">Reference proteome</keyword>
<evidence type="ECO:0000259" key="2">
    <source>
        <dbReference type="Pfam" id="PF26604"/>
    </source>
</evidence>
<name>A1RBW2_PAEAT</name>
<evidence type="ECO:0000313" key="3">
    <source>
        <dbReference type="EMBL" id="ABM08159.1"/>
    </source>
</evidence>
<keyword evidence="1" id="KW-0812">Transmembrane</keyword>
<feature type="transmembrane region" description="Helical" evidence="1">
    <location>
        <begin position="48"/>
        <end position="68"/>
    </location>
</feature>
<feature type="domain" description="CBU-0592-like" evidence="2">
    <location>
        <begin position="51"/>
        <end position="122"/>
    </location>
</feature>
<dbReference type="Proteomes" id="UP000000637">
    <property type="component" value="Chromosome"/>
</dbReference>